<gene>
    <name evidence="4" type="ORF">AMATHDRAFT_59425</name>
</gene>
<evidence type="ECO:0000259" key="3">
    <source>
        <dbReference type="Pfam" id="PF15456"/>
    </source>
</evidence>
<evidence type="ECO:0000256" key="2">
    <source>
        <dbReference type="SAM" id="MobiDB-lite"/>
    </source>
</evidence>
<feature type="coiled-coil region" evidence="1">
    <location>
        <begin position="507"/>
        <end position="541"/>
    </location>
</feature>
<reference evidence="4 5" key="1">
    <citation type="submission" date="2014-02" db="EMBL/GenBank/DDBJ databases">
        <title>Transposable element dynamics among asymbiotic and ectomycorrhizal Amanita fungi.</title>
        <authorList>
            <consortium name="DOE Joint Genome Institute"/>
            <person name="Hess J."/>
            <person name="Skrede I."/>
            <person name="Wolfe B."/>
            <person name="LaButti K."/>
            <person name="Ohm R.A."/>
            <person name="Grigoriev I.V."/>
            <person name="Pringle A."/>
        </authorList>
    </citation>
    <scope>NUCLEOTIDE SEQUENCE [LARGE SCALE GENOMIC DNA]</scope>
    <source>
        <strain evidence="4 5">SKay4041</strain>
    </source>
</reference>
<evidence type="ECO:0000256" key="1">
    <source>
        <dbReference type="SAM" id="Coils"/>
    </source>
</evidence>
<feature type="compositionally biased region" description="Polar residues" evidence="2">
    <location>
        <begin position="10"/>
        <end position="24"/>
    </location>
</feature>
<name>A0A2A9NMM4_9AGAR</name>
<feature type="region of interest" description="Disordered" evidence="2">
    <location>
        <begin position="190"/>
        <end position="220"/>
    </location>
</feature>
<dbReference type="InterPro" id="IPR036274">
    <property type="entry name" value="HR1_rpt_sf"/>
</dbReference>
<feature type="domain" description="Up-regulated during septation protein 1" evidence="3">
    <location>
        <begin position="73"/>
        <end position="185"/>
    </location>
</feature>
<feature type="coiled-coil region" evidence="1">
    <location>
        <begin position="794"/>
        <end position="846"/>
    </location>
</feature>
<dbReference type="Pfam" id="PF15456">
    <property type="entry name" value="Uds1"/>
    <property type="match status" value="1"/>
</dbReference>
<dbReference type="PANTHER" id="PTHR23159:SF31">
    <property type="entry name" value="CENTROSOME-ASSOCIATED PROTEIN CEP250 ISOFORM X1"/>
    <property type="match status" value="1"/>
</dbReference>
<proteinExistence type="predicted"/>
<dbReference type="OrthoDB" id="5569911at2759"/>
<accession>A0A2A9NMM4</accession>
<keyword evidence="5" id="KW-1185">Reference proteome</keyword>
<feature type="coiled-coil region" evidence="1">
    <location>
        <begin position="253"/>
        <end position="445"/>
    </location>
</feature>
<dbReference type="STRING" id="703135.A0A2A9NMM4"/>
<feature type="compositionally biased region" description="Low complexity" evidence="2">
    <location>
        <begin position="25"/>
        <end position="36"/>
    </location>
</feature>
<feature type="region of interest" description="Disordered" evidence="2">
    <location>
        <begin position="1"/>
        <end position="57"/>
    </location>
</feature>
<dbReference type="AlphaFoldDB" id="A0A2A9NMM4"/>
<evidence type="ECO:0000313" key="4">
    <source>
        <dbReference type="EMBL" id="PFH51338.1"/>
    </source>
</evidence>
<organism evidence="4 5">
    <name type="scientific">Amanita thiersii Skay4041</name>
    <dbReference type="NCBI Taxonomy" id="703135"/>
    <lineage>
        <taxon>Eukaryota</taxon>
        <taxon>Fungi</taxon>
        <taxon>Dikarya</taxon>
        <taxon>Basidiomycota</taxon>
        <taxon>Agaricomycotina</taxon>
        <taxon>Agaricomycetes</taxon>
        <taxon>Agaricomycetidae</taxon>
        <taxon>Agaricales</taxon>
        <taxon>Pluteineae</taxon>
        <taxon>Amanitaceae</taxon>
        <taxon>Amanita</taxon>
    </lineage>
</organism>
<keyword evidence="1" id="KW-0175">Coiled coil</keyword>
<dbReference type="Proteomes" id="UP000242287">
    <property type="component" value="Unassembled WGS sequence"/>
</dbReference>
<protein>
    <recommendedName>
        <fullName evidence="3">Up-regulated during septation protein 1 domain-containing protein</fullName>
    </recommendedName>
</protein>
<dbReference type="PANTHER" id="PTHR23159">
    <property type="entry name" value="CENTROSOMAL PROTEIN 2"/>
    <property type="match status" value="1"/>
</dbReference>
<dbReference type="SUPFAM" id="SSF46585">
    <property type="entry name" value="HR1 repeat"/>
    <property type="match status" value="1"/>
</dbReference>
<evidence type="ECO:0000313" key="5">
    <source>
        <dbReference type="Proteomes" id="UP000242287"/>
    </source>
</evidence>
<sequence length="852" mass="95602">MSPITRLRGSMSTTSSPVKQNGVLSNSSPSTPSSSPRALPGRLITRKSVPRADSEPNWKRASTTLNTRDELLMSLLASEAVIDSRDFDILSSEEVEELKKEHQVLQSRLVALTKKLSLESKIRDAARSLVRVNASNKKVSKQSEEQLDAATRRVEAVQADLWRVSERAHDVHKRLMEHRAGVLSLSVRSMEKKLAPRPKSGDSGYDSPSRHETPLLSPSMSIASGFSSQSRFDGAHFFAGHADAILPKRTFSAGAATTEIASLEERLKAATDALTAAGKKQAELSRELSMLRLEKQEVETTMTLELQSATETISALEEELPRLEKMDSEIQQLQQEKSKWEQDRPILEERARQADELQVRLAGMESRDGETAAIQKILGDERERSRRELEDKETEIQRLKETWAEEREQWEGQKALWEDEKMEDLARLQDEMERLREEDLQALQRAHQELDEGLSVLQALIQSHGIVLFSRESTMLGLAEAISSHLHNVHMRLEGCLKAEEEWSTMRRKMEEDIRSGLDKRESLQSELGEARRERDAVTLELNRAISRLEDQVKIESPALTTANLPPIDINIPTDTDVGKVTSLLLPLWAILPSPEARVAKFGASQRPFRTGSPVVTTNTMSAPPKSIADLDVRSLKTLYDSTRNVPGSPHVGTGGTFTFEAFATRVQALIQDDRALIERLIRFAQAHELLRKNAERAQKLAQEGANSLETYQKQVKTLEERNTTLSSRILALQEDIQVLQDNIERITAERLELEANAAEQAETCLQLTEANNALSARTLILAEEAASAPEMIRKQLEAQLAECRNALNTAQTEADEMRMSEQTQRIALMDELNSVQTENSRLRDQLRAVKK</sequence>
<dbReference type="InterPro" id="IPR029191">
    <property type="entry name" value="Uds1"/>
</dbReference>
<dbReference type="EMBL" id="KZ301989">
    <property type="protein sequence ID" value="PFH51338.1"/>
    <property type="molecule type" value="Genomic_DNA"/>
</dbReference>
<feature type="coiled-coil region" evidence="1">
    <location>
        <begin position="695"/>
        <end position="769"/>
    </location>
</feature>